<dbReference type="EMBL" id="CP036274">
    <property type="protein sequence ID" value="QDU30937.1"/>
    <property type="molecule type" value="Genomic_DNA"/>
</dbReference>
<dbReference type="PANTHER" id="PTHR30290">
    <property type="entry name" value="PERIPLASMIC BINDING COMPONENT OF ABC TRANSPORTER"/>
    <property type="match status" value="1"/>
</dbReference>
<dbReference type="OrthoDB" id="48318at2"/>
<dbReference type="Gene3D" id="3.10.105.10">
    <property type="entry name" value="Dipeptide-binding Protein, Domain 3"/>
    <property type="match status" value="1"/>
</dbReference>
<dbReference type="AlphaFoldDB" id="A0A517YL24"/>
<sequence length="536" mass="59464">MLHRLALLLWLLPVLVLLTTSGCSRSAPSNETLIYAQASDPKTLDPANTDIAESVHVITNVFDTLVTYDDLRAELVPSLAERWNISDDGKTWTFTLRDDVIFHDGTQFDSAAVKTTFERLTAKEHPLLFDQARPYQSAYAMIEKIDTPDARTVVFQLKSPSAIFLTNLAMFPASIVSPTALKAKGKEFADAPVGTGPFRVVKWNRDQQLVLQSFDKHWRGAPAIKNLIIVPVKDNTTRIQRLMRGEVQLVDSLAPQDYDAVKKTPLVLLEQTGMNVSYLTMQMDKPPLNQLKVRQAIALAIDKPTLMKIGFDGHAEPAVSMVPPGMWGHDPSLVDHPFDVAKAKELMQEAAKEGNFTLPIQLNLSVMSQARPYLPQPTSMAGFLKDSLREIGIEVTVTGRDVNEHFAHLMAGRHELGLAGWSSDNSDPDNFLYQLLDPDNISENGNNLSRFRDPKFHELLLAGQVEMNLAKRLPLYHEAQAIALRELPVVPLAHTQLRAVHAPRLTGFNLHPTGLIRLGKAKLTSEQPETKPGASP</sequence>
<name>A0A517YL24_9BACT</name>
<dbReference type="GO" id="GO:1904680">
    <property type="term" value="F:peptide transmembrane transporter activity"/>
    <property type="evidence" value="ECO:0007669"/>
    <property type="project" value="TreeGrafter"/>
</dbReference>
<dbReference type="RefSeq" id="WP_145097258.1">
    <property type="nucleotide sequence ID" value="NZ_CP036274.1"/>
</dbReference>
<dbReference type="InterPro" id="IPR000914">
    <property type="entry name" value="SBP_5_dom"/>
</dbReference>
<protein>
    <submittedName>
        <fullName evidence="2">Periplasmic dipeptide transport protein</fullName>
    </submittedName>
</protein>
<dbReference type="Gene3D" id="3.40.190.10">
    <property type="entry name" value="Periplasmic binding protein-like II"/>
    <property type="match status" value="1"/>
</dbReference>
<dbReference type="GO" id="GO:0015833">
    <property type="term" value="P:peptide transport"/>
    <property type="evidence" value="ECO:0007669"/>
    <property type="project" value="TreeGrafter"/>
</dbReference>
<dbReference type="InterPro" id="IPR030678">
    <property type="entry name" value="Peptide/Ni-bd"/>
</dbReference>
<evidence type="ECO:0000313" key="2">
    <source>
        <dbReference type="EMBL" id="QDU30937.1"/>
    </source>
</evidence>
<gene>
    <name evidence="2" type="primary">dppA</name>
    <name evidence="2" type="ORF">ETAA8_60900</name>
</gene>
<dbReference type="Pfam" id="PF00496">
    <property type="entry name" value="SBP_bac_5"/>
    <property type="match status" value="1"/>
</dbReference>
<accession>A0A517YL24</accession>
<dbReference type="InterPro" id="IPR039424">
    <property type="entry name" value="SBP_5"/>
</dbReference>
<dbReference type="KEGG" id="aagg:ETAA8_60900"/>
<dbReference type="Proteomes" id="UP000315017">
    <property type="component" value="Chromosome"/>
</dbReference>
<dbReference type="PIRSF" id="PIRSF002741">
    <property type="entry name" value="MppA"/>
    <property type="match status" value="1"/>
</dbReference>
<reference evidence="2 3" key="1">
    <citation type="submission" date="2019-02" db="EMBL/GenBank/DDBJ databases">
        <title>Deep-cultivation of Planctomycetes and their phenomic and genomic characterization uncovers novel biology.</title>
        <authorList>
            <person name="Wiegand S."/>
            <person name="Jogler M."/>
            <person name="Boedeker C."/>
            <person name="Pinto D."/>
            <person name="Vollmers J."/>
            <person name="Rivas-Marin E."/>
            <person name="Kohn T."/>
            <person name="Peeters S.H."/>
            <person name="Heuer A."/>
            <person name="Rast P."/>
            <person name="Oberbeckmann S."/>
            <person name="Bunk B."/>
            <person name="Jeske O."/>
            <person name="Meyerdierks A."/>
            <person name="Storesund J.E."/>
            <person name="Kallscheuer N."/>
            <person name="Luecker S."/>
            <person name="Lage O.M."/>
            <person name="Pohl T."/>
            <person name="Merkel B.J."/>
            <person name="Hornburger P."/>
            <person name="Mueller R.-W."/>
            <person name="Bruemmer F."/>
            <person name="Labrenz M."/>
            <person name="Spormann A.M."/>
            <person name="Op den Camp H."/>
            <person name="Overmann J."/>
            <person name="Amann R."/>
            <person name="Jetten M.S.M."/>
            <person name="Mascher T."/>
            <person name="Medema M.H."/>
            <person name="Devos D.P."/>
            <person name="Kaster A.-K."/>
            <person name="Ovreas L."/>
            <person name="Rohde M."/>
            <person name="Galperin M.Y."/>
            <person name="Jogler C."/>
        </authorList>
    </citation>
    <scope>NUCLEOTIDE SEQUENCE [LARGE SCALE GENOMIC DNA]</scope>
    <source>
        <strain evidence="2 3">ETA_A8</strain>
    </source>
</reference>
<feature type="domain" description="Solute-binding protein family 5" evidence="1">
    <location>
        <begin position="74"/>
        <end position="441"/>
    </location>
</feature>
<organism evidence="2 3">
    <name type="scientific">Anatilimnocola aggregata</name>
    <dbReference type="NCBI Taxonomy" id="2528021"/>
    <lineage>
        <taxon>Bacteria</taxon>
        <taxon>Pseudomonadati</taxon>
        <taxon>Planctomycetota</taxon>
        <taxon>Planctomycetia</taxon>
        <taxon>Pirellulales</taxon>
        <taxon>Pirellulaceae</taxon>
        <taxon>Anatilimnocola</taxon>
    </lineage>
</organism>
<dbReference type="GO" id="GO:0043190">
    <property type="term" value="C:ATP-binding cassette (ABC) transporter complex"/>
    <property type="evidence" value="ECO:0007669"/>
    <property type="project" value="InterPro"/>
</dbReference>
<keyword evidence="3" id="KW-1185">Reference proteome</keyword>
<evidence type="ECO:0000313" key="3">
    <source>
        <dbReference type="Proteomes" id="UP000315017"/>
    </source>
</evidence>
<dbReference type="Gene3D" id="3.90.76.10">
    <property type="entry name" value="Dipeptide-binding Protein, Domain 1"/>
    <property type="match status" value="1"/>
</dbReference>
<dbReference type="PROSITE" id="PS51257">
    <property type="entry name" value="PROKAR_LIPOPROTEIN"/>
    <property type="match status" value="1"/>
</dbReference>
<proteinExistence type="predicted"/>
<dbReference type="CDD" id="cd08493">
    <property type="entry name" value="PBP2_DppA_like"/>
    <property type="match status" value="1"/>
</dbReference>
<evidence type="ECO:0000259" key="1">
    <source>
        <dbReference type="Pfam" id="PF00496"/>
    </source>
</evidence>
<dbReference type="GO" id="GO:0030288">
    <property type="term" value="C:outer membrane-bounded periplasmic space"/>
    <property type="evidence" value="ECO:0007669"/>
    <property type="project" value="UniProtKB-ARBA"/>
</dbReference>
<dbReference type="SUPFAM" id="SSF53850">
    <property type="entry name" value="Periplasmic binding protein-like II"/>
    <property type="match status" value="1"/>
</dbReference>